<dbReference type="SUPFAM" id="SSF53335">
    <property type="entry name" value="S-adenosyl-L-methionine-dependent methyltransferases"/>
    <property type="match status" value="1"/>
</dbReference>
<dbReference type="EMBL" id="CABFVA020000094">
    <property type="protein sequence ID" value="VVM07483.1"/>
    <property type="molecule type" value="Genomic_DNA"/>
</dbReference>
<protein>
    <submittedName>
        <fullName evidence="1">Uncharacterized protein</fullName>
    </submittedName>
</protein>
<sequence length="268" mass="30775">MTTCKEGKPSPNEADRSILQAAGERLGDGQAIKRPRHRVMEAIWFADQVATMERVIPSVLFEPLPAESREARRSQRELRRINRLMGNFGWFRRQLRRRLRDFMRGVEIGAGDGTLGRLLYLDPMLRDKLSLTGLDRAGRPASWPLPWEWRREDVREFAGWGDYPLVLSNLVLHRFGDEELSRIGKALENSCRLLLAVEPARRSLHLTELRLLRLCGLSREVYEEGRNSVRAGFLGAGLVESLGLSAKDWKFDVEITLRGAYRLVAERR</sequence>
<accession>A0A5E6MN78</accession>
<dbReference type="AlphaFoldDB" id="A0A5E6MN78"/>
<gene>
    <name evidence="1" type="ORF">MAMT_01767</name>
</gene>
<organism evidence="1 2">
    <name type="scientific">Methylacidimicrobium tartarophylax</name>
    <dbReference type="NCBI Taxonomy" id="1041768"/>
    <lineage>
        <taxon>Bacteria</taxon>
        <taxon>Pseudomonadati</taxon>
        <taxon>Verrucomicrobiota</taxon>
        <taxon>Methylacidimicrobium</taxon>
    </lineage>
</organism>
<proteinExistence type="predicted"/>
<dbReference type="Proteomes" id="UP000334923">
    <property type="component" value="Unassembled WGS sequence"/>
</dbReference>
<name>A0A5E6MN78_9BACT</name>
<dbReference type="InterPro" id="IPR029063">
    <property type="entry name" value="SAM-dependent_MTases_sf"/>
</dbReference>
<evidence type="ECO:0000313" key="1">
    <source>
        <dbReference type="EMBL" id="VVM07483.1"/>
    </source>
</evidence>
<evidence type="ECO:0000313" key="2">
    <source>
        <dbReference type="Proteomes" id="UP000334923"/>
    </source>
</evidence>
<keyword evidence="2" id="KW-1185">Reference proteome</keyword>
<reference evidence="1 2" key="1">
    <citation type="submission" date="2019-09" db="EMBL/GenBank/DDBJ databases">
        <authorList>
            <person name="Cremers G."/>
        </authorList>
    </citation>
    <scope>NUCLEOTIDE SEQUENCE [LARGE SCALE GENOMIC DNA]</scope>
    <source>
        <strain evidence="1">4A</strain>
    </source>
</reference>
<dbReference type="Gene3D" id="3.40.50.150">
    <property type="entry name" value="Vaccinia Virus protein VP39"/>
    <property type="match status" value="1"/>
</dbReference>